<sequence length="73" mass="8099">MNVLKTDATCASCGAGFRRLELWSEPGAKGEYRCPVCDYLLEAFDGTNLIAYRLTIQPISALDGPTVRFSIRR</sequence>
<organism evidence="1 2">
    <name type="scientific">Bradyrhizobium septentrionale</name>
    <dbReference type="NCBI Taxonomy" id="1404411"/>
    <lineage>
        <taxon>Bacteria</taxon>
        <taxon>Pseudomonadati</taxon>
        <taxon>Pseudomonadota</taxon>
        <taxon>Alphaproteobacteria</taxon>
        <taxon>Hyphomicrobiales</taxon>
        <taxon>Nitrobacteraceae</taxon>
        <taxon>Bradyrhizobium</taxon>
    </lineage>
</organism>
<reference evidence="1" key="2">
    <citation type="submission" date="2024-03" db="EMBL/GenBank/DDBJ databases">
        <authorList>
            <person name="Bromfield E.S.P."/>
            <person name="Cloutier S."/>
        </authorList>
    </citation>
    <scope>NUCLEOTIDE SEQUENCE</scope>
    <source>
        <strain evidence="1">5S5</strain>
    </source>
</reference>
<gene>
    <name evidence="1" type="ORF">WDK88_18185</name>
</gene>
<name>A0ABZ2P7Z6_9BRAD</name>
<dbReference type="EMBL" id="CP147711">
    <property type="protein sequence ID" value="WXC83362.1"/>
    <property type="molecule type" value="Genomic_DNA"/>
</dbReference>
<accession>A0ABZ2P7Z6</accession>
<protein>
    <submittedName>
        <fullName evidence="1">Uncharacterized protein</fullName>
    </submittedName>
</protein>
<proteinExistence type="predicted"/>
<evidence type="ECO:0000313" key="1">
    <source>
        <dbReference type="EMBL" id="WXC83362.1"/>
    </source>
</evidence>
<reference evidence="1" key="1">
    <citation type="journal article" date="2021" name="Int. J. Syst. Evol. Microbiol.">
        <title>Bradyrhizobium septentrionale sp. nov. (sv. septentrionale) and Bradyrhizobium quebecense sp. nov. (sv. septentrionale) associated with legumes native to Canada possess rearranged symbiosis genes and numerous insertion sequences.</title>
        <authorList>
            <person name="Bromfield E.S.P."/>
            <person name="Cloutier S."/>
        </authorList>
    </citation>
    <scope>NUCLEOTIDE SEQUENCE</scope>
    <source>
        <strain evidence="1">5S5</strain>
    </source>
</reference>
<evidence type="ECO:0000313" key="2">
    <source>
        <dbReference type="Proteomes" id="UP001432046"/>
    </source>
</evidence>
<dbReference type="RefSeq" id="WP_210292762.1">
    <property type="nucleotide sequence ID" value="NZ_CP088285.1"/>
</dbReference>
<dbReference type="Proteomes" id="UP001432046">
    <property type="component" value="Chromosome"/>
</dbReference>
<keyword evidence="2" id="KW-1185">Reference proteome</keyword>